<dbReference type="Proteomes" id="UP000473826">
    <property type="component" value="Unassembled WGS sequence"/>
</dbReference>
<protein>
    <recommendedName>
        <fullName evidence="4">Protein kinase domain-containing protein</fullName>
    </recommendedName>
</protein>
<evidence type="ECO:0000313" key="6">
    <source>
        <dbReference type="Proteomes" id="UP000473826"/>
    </source>
</evidence>
<dbReference type="OrthoDB" id="248923at2759"/>
<evidence type="ECO:0000256" key="3">
    <source>
        <dbReference type="SAM" id="MobiDB-lite"/>
    </source>
</evidence>
<accession>A0A7D8YW44</accession>
<feature type="region of interest" description="Disordered" evidence="3">
    <location>
        <begin position="446"/>
        <end position="491"/>
    </location>
</feature>
<feature type="compositionally biased region" description="Basic and acidic residues" evidence="3">
    <location>
        <begin position="711"/>
        <end position="721"/>
    </location>
</feature>
<feature type="region of interest" description="Disordered" evidence="3">
    <location>
        <begin position="697"/>
        <end position="721"/>
    </location>
</feature>
<feature type="domain" description="Protein kinase" evidence="4">
    <location>
        <begin position="31"/>
        <end position="336"/>
    </location>
</feature>
<dbReference type="EMBL" id="QKWK01000018">
    <property type="protein sequence ID" value="TXT03879.1"/>
    <property type="molecule type" value="Genomic_DNA"/>
</dbReference>
<dbReference type="InterPro" id="IPR000719">
    <property type="entry name" value="Prot_kinase_dom"/>
</dbReference>
<dbReference type="GO" id="GO:0005524">
    <property type="term" value="F:ATP binding"/>
    <property type="evidence" value="ECO:0007669"/>
    <property type="project" value="UniProtKB-KW"/>
</dbReference>
<dbReference type="GO" id="GO:0004674">
    <property type="term" value="F:protein serine/threonine kinase activity"/>
    <property type="evidence" value="ECO:0007669"/>
    <property type="project" value="TreeGrafter"/>
</dbReference>
<dbReference type="InterPro" id="IPR011009">
    <property type="entry name" value="Kinase-like_dom_sf"/>
</dbReference>
<feature type="region of interest" description="Disordered" evidence="3">
    <location>
        <begin position="1"/>
        <end position="40"/>
    </location>
</feature>
<dbReference type="PROSITE" id="PS00108">
    <property type="entry name" value="PROTEIN_KINASE_ST"/>
    <property type="match status" value="1"/>
</dbReference>
<dbReference type="SUPFAM" id="SSF56112">
    <property type="entry name" value="Protein kinase-like (PK-like)"/>
    <property type="match status" value="1"/>
</dbReference>
<dbReference type="PROSITE" id="PS50011">
    <property type="entry name" value="PROTEIN_KINASE_DOM"/>
    <property type="match status" value="1"/>
</dbReference>
<feature type="compositionally biased region" description="Low complexity" evidence="3">
    <location>
        <begin position="13"/>
        <end position="24"/>
    </location>
</feature>
<feature type="compositionally biased region" description="Low complexity" evidence="3">
    <location>
        <begin position="418"/>
        <end position="429"/>
    </location>
</feature>
<feature type="compositionally biased region" description="Low complexity" evidence="3">
    <location>
        <begin position="470"/>
        <end position="489"/>
    </location>
</feature>
<keyword evidence="6" id="KW-1185">Reference proteome</keyword>
<feature type="region of interest" description="Disordered" evidence="3">
    <location>
        <begin position="408"/>
        <end position="429"/>
    </location>
</feature>
<dbReference type="PANTHER" id="PTHR48012:SF16">
    <property type="entry name" value="NON-SPECIFIC SERINE_THREONINE PROTEIN KINASE"/>
    <property type="match status" value="1"/>
</dbReference>
<feature type="compositionally biased region" description="Polar residues" evidence="3">
    <location>
        <begin position="639"/>
        <end position="652"/>
    </location>
</feature>
<proteinExistence type="predicted"/>
<dbReference type="PANTHER" id="PTHR48012">
    <property type="entry name" value="STERILE20-LIKE KINASE, ISOFORM B-RELATED"/>
    <property type="match status" value="1"/>
</dbReference>
<dbReference type="InterPro" id="IPR008271">
    <property type="entry name" value="Ser/Thr_kinase_AS"/>
</dbReference>
<feature type="region of interest" description="Disordered" evidence="3">
    <location>
        <begin position="554"/>
        <end position="575"/>
    </location>
</feature>
<feature type="region of interest" description="Disordered" evidence="3">
    <location>
        <begin position="639"/>
        <end position="661"/>
    </location>
</feature>
<dbReference type="SMART" id="SM00220">
    <property type="entry name" value="S_TKc"/>
    <property type="match status" value="1"/>
</dbReference>
<reference evidence="5 6" key="1">
    <citation type="journal article" date="2019" name="PLoS Genet.">
        <title>Convergent evolution of linked mating-type loci in basidiomycete fungi.</title>
        <authorList>
            <person name="Sun S."/>
            <person name="Coelho M.A."/>
            <person name="Heitman J."/>
            <person name="Nowrousian M."/>
        </authorList>
    </citation>
    <scope>NUCLEOTIDE SEQUENCE [LARGE SCALE GENOMIC DNA]</scope>
    <source>
        <strain evidence="5 6">CBS 4282</strain>
    </source>
</reference>
<dbReference type="InterPro" id="IPR050629">
    <property type="entry name" value="STE20/SPS1-PAK"/>
</dbReference>
<gene>
    <name evidence="5" type="ORF">VHUM_04302</name>
</gene>
<name>A0A7D8YW44_VANHU</name>
<keyword evidence="2" id="KW-0067">ATP-binding</keyword>
<evidence type="ECO:0000313" key="5">
    <source>
        <dbReference type="EMBL" id="TXT03879.1"/>
    </source>
</evidence>
<dbReference type="AlphaFoldDB" id="A0A7D8YW44"/>
<evidence type="ECO:0000259" key="4">
    <source>
        <dbReference type="PROSITE" id="PS50011"/>
    </source>
</evidence>
<organism evidence="5 6">
    <name type="scientific">Vanrija humicola</name>
    <name type="common">Yeast</name>
    <name type="synonym">Cryptococcus humicola</name>
    <dbReference type="NCBI Taxonomy" id="5417"/>
    <lineage>
        <taxon>Eukaryota</taxon>
        <taxon>Fungi</taxon>
        <taxon>Dikarya</taxon>
        <taxon>Basidiomycota</taxon>
        <taxon>Agaricomycotina</taxon>
        <taxon>Tremellomycetes</taxon>
        <taxon>Trichosporonales</taxon>
        <taxon>Trichosporonaceae</taxon>
        <taxon>Vanrija</taxon>
    </lineage>
</organism>
<sequence>MRHGCRSRPTPQTTTSARRSVSLRARARDNNGPNPTPGFGASSTVYSAVFNVPGADDGEWHPCAIKVSSASSDLGQLSKEARLLGLCRHQNVLRVLATFTLPPDHTRVAIVTPLVEGGSLAGVLEWRIRNATGTRRGGGALDEDETKAVVRQVIDGLVYLHANGFLHRDLKAGNLLLQPDGTVLLADFGVGGDMNMPPTPADERPPPVDMVRFDRPGLHILPKPSEAARPLLVKEIGKRQSFVGTPSWMAPEVILGQLYDAKADIWSLGITIIELAQGSPPRNGKVSDVLTATATTAPPKLDKAFSKHMRDFVALCLQKDPALRPSAAKLAEHPWLRGAKKASFLAESLLGDVPGLRDRQELRRVPTSSSIVSGAPSWDFGYSVPPSPVARFGPPLVSSPTATSPDAFAGLAGYRPQSRSSSRGGDWISSSPRISLHQWAERTAAEASLPPTPVEAGYASAWPSPRRTGSESGRPRSAAAPPPTAGSGRIIRRGKSVSFSDGLNNAPDFESPLRQAAMMADDDAVVLEQPETPTLASSPVAAMRDLALADSPQPAAPRAINIPQPGSRDRTPVGSVDHGYESTAARLLERHDARPLAISIPQPASRDRTPVGSVDHGYESTAARLLDRHGARPLAINIPQSESRDITPSGSVDHQHHHSGDAPRALAINIPPVPSRDRTPVGSVDYHHEVPMIRVPSKEKHGWLHRSKSDKKKDHAKDHKEGFTAIVGSVFSHRRKRS</sequence>
<dbReference type="Pfam" id="PF00069">
    <property type="entry name" value="Pkinase"/>
    <property type="match status" value="2"/>
</dbReference>
<dbReference type="Gene3D" id="1.10.510.10">
    <property type="entry name" value="Transferase(Phosphotransferase) domain 1"/>
    <property type="match status" value="2"/>
</dbReference>
<dbReference type="GO" id="GO:0005737">
    <property type="term" value="C:cytoplasm"/>
    <property type="evidence" value="ECO:0007669"/>
    <property type="project" value="TreeGrafter"/>
</dbReference>
<comment type="caution">
    <text evidence="5">The sequence shown here is derived from an EMBL/GenBank/DDBJ whole genome shotgun (WGS) entry which is preliminary data.</text>
</comment>
<evidence type="ECO:0000256" key="1">
    <source>
        <dbReference type="ARBA" id="ARBA00022741"/>
    </source>
</evidence>
<evidence type="ECO:0000256" key="2">
    <source>
        <dbReference type="ARBA" id="ARBA00022840"/>
    </source>
</evidence>
<keyword evidence="1" id="KW-0547">Nucleotide-binding</keyword>